<dbReference type="PANTHER" id="PTHR48258">
    <property type="entry name" value="DUF4218 DOMAIN-CONTAINING PROTEIN-RELATED"/>
    <property type="match status" value="1"/>
</dbReference>
<feature type="compositionally biased region" description="Polar residues" evidence="5">
    <location>
        <begin position="1699"/>
        <end position="1715"/>
    </location>
</feature>
<dbReference type="Pfam" id="PF03004">
    <property type="entry name" value="Transposase_24"/>
    <property type="match status" value="1"/>
</dbReference>
<keyword evidence="14" id="KW-1185">Reference proteome</keyword>
<evidence type="ECO:0000313" key="13">
    <source>
        <dbReference type="EMBL" id="KAG7559480.1"/>
    </source>
</evidence>
<feature type="domain" description="DUF4218" evidence="9">
    <location>
        <begin position="711"/>
        <end position="823"/>
    </location>
</feature>
<dbReference type="InterPro" id="IPR058352">
    <property type="entry name" value="DUF8039"/>
</dbReference>
<proteinExistence type="predicted"/>
<evidence type="ECO:0000256" key="4">
    <source>
        <dbReference type="SAM" id="Coils"/>
    </source>
</evidence>
<evidence type="ECO:0000259" key="8">
    <source>
        <dbReference type="Pfam" id="PF13952"/>
    </source>
</evidence>
<sequence length="2652" mass="301349">MLDKSWVNLCRTDPAYENGATKFVNEVTAGLGGSEMVICPCSVCRNVDRHLGSEVVYHLVTRGMDEDYKTRRDWYHHGEVNSGDAVESKVKQWNDEVLRLYRASEYLDEELASKGSLVDYADGEEEDKEEDEFLAKLADAETPLYPSCEKHSKLSAIVTLYRIKTKNGWSDKSFNDLLESLPAMLPEDNVLHTSMYDVKKFLKSFDMGYQKIHACINDCCLFRKKYKKLDACPKCKASRWKTNMHTGQIKIGVPQKVLRYFPVIPRLKRMFRSEQQAKDLRWHFSNKSSDGKMRHPVDSVTWEQVNAKYPEFAAEERNIRLGLSTDGFNPFNMKNSKYSCWPVLLVNYNMAPDLCMKKENVMLTLLIPGPQQPGNSIDVYLEPLIEDLNHLWSNGEVTYDAFSKTTFNLKAILLWTISDFPAYGNLAGCRVKGKMGCPLCGKSTDSMWLRNCRKHVYMCHRKRLPPNHRYRVKKTWFDGKAEHGSKGRILTGHNISVLLKNFRNDFGNRKETGKKRSRTAPVIETISSDESDDSESDEEEEGEKDDEELSRWKKRSIFFKLSYWEDLPVRHNLDVMHVERNVCASIVATLLHCGKSKDGLKTRKDLQLLGIRKDLHPAERGKRTYLPPAPWSLSKSEKKTFCKRLYDFKGPDGYCSNISTCISLEECKVMGLKSHDYHVLMQQLLPVAIRGLLPKGPRIAILRLCAFFHQLCQRVIDMEVITVLETEVVETLCMFERFFPPSFFDIMVHLCVHLGREARLGGPVHFRWMYPFERYMKVLKDFVRNPARPEGCIAESYLAKECMEFCSAFLKKSTNVEEKPLRNTEYENNSILEGRPISAASSVTLTEMEKKIAHLSVIQNTAMFDPYVDMHIQHLQDSNIPLDSDDHEDTLKWLAYGPRNIARSYTGYIVNGLRFHTTSVDRLSQNSGVYYEATTMCRSSAKDTSQVVDWVSYYGRVTDIILLDYNVFYVPIFRCQWAVRGNGVKIEDGFTLVNLFQSQVSFARDPYILASQAKQVFYSREDDSSNWFVAMRGPSRRYNEEAEDLADVGPLPSDIDMVTEDLSDESQNARTDCEGIYNNSRKRKKSEQVEVEPEYLGTIEPGEDLMETENQETTQATEHQEPVHATENEDLSQANKEDNGGEFEETTANAGIAADDEVPTATQETVGDTVQQQPKRRRGPTKMKDIAKDPNTRIRVDFTDLGEPCGPGSVKLSSYIGSLVREHVPVIIEDWRKIGEERRTVLWKSVQVRFELDGEYEKAAVIKNMGCLWRSYKSRLVQKVIKAKNNADRMKLRPKNVPIGEWRKFVKLKTSPEFQVVSDQYKEKRRSQIPHTCSRKGMARLAEELKQESSEPSEVTRLKVWVKSRTKKDGTAVNTQAAETIRKANELAASGDPSSTSTNPKEDLLSQVLGPDKPGRLRAMGRGMSMSKLACFQYKNKHVADMQKNQYQLQKQVQDLQEALAKLNHQRPTEPEIGENSTPISVKNRLKPKCVLHDWSGTDDIVAEGIVLSSDRGDFIDNTPLGPGAYKVLVETVLKSEAWLWRPAQKMFTIGEAVGTVIAWSQNYTVVYDDVLPDDFDPKSPRPDSANKCKLLDWDKNDEEVVAEGRWISKDREALVNGLPIGPGAIKIFLDEVMEPETFLWRPTPDLSTIEDSLKSYVAWPVNRVVFFGVNIDTPAGSVSPRQQSTSTPAAPVKKTKDNSQSNSQTPTQKSQQSIPAEVIGKENQKCMLMDITGLKRVVAEGRWSSNDPNMKVHFKPLGPNGVRVWVDVVRVNDAEVWRPSDAVECMEDALGTTVAWPTDKVVKVLHAWKQYTSDTGETLELVFSDELGKKIHCTVKKDLVSRYVNSLTVGDWVLIETFGLSYAGGQFRPTNHLYKMTFVNTTTVFGSEPKSESNYLSLAKFEKIHSGELNPHILVDVMGQIVMVSELENLEANNKPTCKLDFEMRDETDVRIAVTLWGSFAQTVYTACQAAEDKTVVCLIRFAKIKAFKGVRSLSNSFDATQVHVNPAYPEVAAFIQSLPDDGIICVFRERVPRFAIVSAKNEDYDEFPRNTISELITSMDVGKARLMCTIYAIDTDWAWYYISCKSCNKKVTHVHAGVNGVNNKGKKPRFWCDVCKSVVTNVIARFMIYAKVMDNTGEARLLLFDSICSEIIGESAASVLDGSVDEIDDPEDLPDPVKNLIGKTFLFLVWIERANIFDGKEIYKVSKVLQKNGLLEEQLVEESSDIVNAASIVSGDQVPLMLECSQETTDSITPSSKRVYPLNVGSSDGSSTSKKLCIAPVDLEKSNPEFVGEVALELADVKAEDKAKENVDMKNKGKVVESEEVKHDDGGAVKKVVVKKEDIKVGKAYFELQDYFNDDSVFTLAHQKYPYALEGMDTYSTVLYHLKEEMRLGYLAHELISVDRLSPETWIETRMILADEKGNRIDATIPNRYYNWNFQAVLKRGCWFRMSDFEVLRPQEKKTKYCCFPYHIKCIADTTMWPISVECPYSFFDFVFPETVEFAMEEEKEFVTDAIGVVSAVTTIKRFPYVTRMGGTDYESRYVAFKLVDLEGKEIKCCAVGKCCELFVTKYAKQTTAPTYNYQPIVAILRGWRISEVFGTNILMSEHGCSHLYLNPRFPDVDVRRYIQDFTEKQRADAEVVMREVVADNQ</sequence>
<feature type="domain" description="Replication protein A 70 kDa DNA-binding subunit B/D first OB fold" evidence="6">
    <location>
        <begin position="1802"/>
        <end position="1885"/>
    </location>
</feature>
<accession>A0A8T1ZMU1</accession>
<evidence type="ECO:0000256" key="1">
    <source>
        <dbReference type="ARBA" id="ARBA00022723"/>
    </source>
</evidence>
<reference evidence="13 14" key="1">
    <citation type="submission" date="2020-12" db="EMBL/GenBank/DDBJ databases">
        <title>Concerted genomic and epigenomic changes stabilize Arabidopsis allopolyploids.</title>
        <authorList>
            <person name="Chen Z."/>
        </authorList>
    </citation>
    <scope>NUCLEOTIDE SEQUENCE [LARGE SCALE GENOMIC DNA]</scope>
    <source>
        <strain evidence="13">Allo738</strain>
        <tissue evidence="13">Leaf</tissue>
    </source>
</reference>
<evidence type="ECO:0000256" key="2">
    <source>
        <dbReference type="ARBA" id="ARBA00022833"/>
    </source>
</evidence>
<dbReference type="EMBL" id="JAEFBK010000010">
    <property type="protein sequence ID" value="KAG7559480.1"/>
    <property type="molecule type" value="Genomic_DNA"/>
</dbReference>
<feature type="domain" description="Replication protein A 70 kDa DNA-binding subunit B/D first OB fold" evidence="6">
    <location>
        <begin position="2414"/>
        <end position="2482"/>
    </location>
</feature>
<dbReference type="Pfam" id="PF13963">
    <property type="entry name" value="Transpos_assoc"/>
    <property type="match status" value="1"/>
</dbReference>
<feature type="domain" description="DUF4216" evidence="8">
    <location>
        <begin position="963"/>
        <end position="1029"/>
    </location>
</feature>
<evidence type="ECO:0000259" key="12">
    <source>
        <dbReference type="Pfam" id="PF26133"/>
    </source>
</evidence>
<evidence type="ECO:0000259" key="9">
    <source>
        <dbReference type="Pfam" id="PF13960"/>
    </source>
</evidence>
<feature type="region of interest" description="Disordered" evidence="5">
    <location>
        <begin position="509"/>
        <end position="547"/>
    </location>
</feature>
<dbReference type="Proteomes" id="UP000694240">
    <property type="component" value="Chromosome 10"/>
</dbReference>
<feature type="compositionally biased region" description="Acidic residues" evidence="5">
    <location>
        <begin position="527"/>
        <end position="547"/>
    </location>
</feature>
<dbReference type="InterPro" id="IPR013955">
    <property type="entry name" value="Rep_factor-A_C"/>
</dbReference>
<dbReference type="InterPro" id="IPR003871">
    <property type="entry name" value="RFA1B/D_OB_1st"/>
</dbReference>
<dbReference type="InterPro" id="IPR004252">
    <property type="entry name" value="Probable_transposase_24"/>
</dbReference>
<dbReference type="GO" id="GO:0046872">
    <property type="term" value="F:metal ion binding"/>
    <property type="evidence" value="ECO:0007669"/>
    <property type="project" value="UniProtKB-KW"/>
</dbReference>
<dbReference type="CDD" id="cd04480">
    <property type="entry name" value="RPA1_DBD_A_like"/>
    <property type="match status" value="2"/>
</dbReference>
<dbReference type="Pfam" id="PF13960">
    <property type="entry name" value="DUF4218"/>
    <property type="match status" value="1"/>
</dbReference>
<dbReference type="Pfam" id="PF02721">
    <property type="entry name" value="DUF223"/>
    <property type="match status" value="2"/>
</dbReference>
<dbReference type="InterPro" id="IPR031657">
    <property type="entry name" value="REPA_OB_2"/>
</dbReference>
<evidence type="ECO:0000256" key="3">
    <source>
        <dbReference type="ARBA" id="ARBA00023125"/>
    </source>
</evidence>
<dbReference type="Pfam" id="PF13952">
    <property type="entry name" value="DUF4216"/>
    <property type="match status" value="1"/>
</dbReference>
<evidence type="ECO:0000259" key="10">
    <source>
        <dbReference type="Pfam" id="PF13963"/>
    </source>
</evidence>
<keyword evidence="4" id="KW-0175">Coiled coil</keyword>
<gene>
    <name evidence="13" type="ORF">ISN45_Aa05g010750</name>
</gene>
<evidence type="ECO:0000259" key="11">
    <source>
        <dbReference type="Pfam" id="PF16900"/>
    </source>
</evidence>
<feature type="compositionally biased region" description="Acidic residues" evidence="5">
    <location>
        <begin position="1101"/>
        <end position="1110"/>
    </location>
</feature>
<dbReference type="InterPro" id="IPR025312">
    <property type="entry name" value="DUF4216"/>
</dbReference>
<dbReference type="CDD" id="cd04476">
    <property type="entry name" value="RPA1_DBD_C"/>
    <property type="match status" value="1"/>
</dbReference>
<evidence type="ECO:0000256" key="5">
    <source>
        <dbReference type="SAM" id="MobiDB-lite"/>
    </source>
</evidence>
<feature type="domain" description="DUF8039" evidence="12">
    <location>
        <begin position="1489"/>
        <end position="1565"/>
    </location>
</feature>
<evidence type="ECO:0000313" key="14">
    <source>
        <dbReference type="Proteomes" id="UP000694240"/>
    </source>
</evidence>
<feature type="compositionally biased region" description="Polar residues" evidence="5">
    <location>
        <begin position="1160"/>
        <end position="1173"/>
    </location>
</feature>
<keyword evidence="3" id="KW-0238">DNA-binding</keyword>
<dbReference type="Pfam" id="PF26133">
    <property type="entry name" value="DUF8039"/>
    <property type="match status" value="1"/>
</dbReference>
<feature type="domain" description="Replication protein A OB" evidence="11">
    <location>
        <begin position="1913"/>
        <end position="1998"/>
    </location>
</feature>
<dbReference type="InterPro" id="IPR025452">
    <property type="entry name" value="DUF4218"/>
</dbReference>
<feature type="region of interest" description="Disordered" evidence="5">
    <location>
        <begin position="1385"/>
        <end position="1414"/>
    </location>
</feature>
<feature type="compositionally biased region" description="Polar residues" evidence="5">
    <location>
        <begin position="1680"/>
        <end position="1689"/>
    </location>
</feature>
<feature type="region of interest" description="Disordered" evidence="5">
    <location>
        <begin position="1677"/>
        <end position="1717"/>
    </location>
</feature>
<name>A0A8T1ZMU1_9BRAS</name>
<keyword evidence="2" id="KW-0862">Zinc</keyword>
<feature type="coiled-coil region" evidence="4">
    <location>
        <begin position="1439"/>
        <end position="1466"/>
    </location>
</feature>
<dbReference type="CDD" id="cd04481">
    <property type="entry name" value="RPA1_DBD_B_like"/>
    <property type="match status" value="2"/>
</dbReference>
<dbReference type="Pfam" id="PF16900">
    <property type="entry name" value="REPA_OB_2"/>
    <property type="match status" value="1"/>
</dbReference>
<organism evidence="13 14">
    <name type="scientific">Arabidopsis thaliana x Arabidopsis arenosa</name>
    <dbReference type="NCBI Taxonomy" id="1240361"/>
    <lineage>
        <taxon>Eukaryota</taxon>
        <taxon>Viridiplantae</taxon>
        <taxon>Streptophyta</taxon>
        <taxon>Embryophyta</taxon>
        <taxon>Tracheophyta</taxon>
        <taxon>Spermatophyta</taxon>
        <taxon>Magnoliopsida</taxon>
        <taxon>eudicotyledons</taxon>
        <taxon>Gunneridae</taxon>
        <taxon>Pentapetalae</taxon>
        <taxon>rosids</taxon>
        <taxon>malvids</taxon>
        <taxon>Brassicales</taxon>
        <taxon>Brassicaceae</taxon>
        <taxon>Camelineae</taxon>
        <taxon>Arabidopsis</taxon>
    </lineage>
</organism>
<feature type="compositionally biased region" description="Basic and acidic residues" evidence="5">
    <location>
        <begin position="1118"/>
        <end position="1127"/>
    </location>
</feature>
<evidence type="ECO:0000259" key="6">
    <source>
        <dbReference type="Pfam" id="PF02721"/>
    </source>
</evidence>
<protein>
    <submittedName>
        <fullName evidence="13">Replication factor A C-terminal</fullName>
    </submittedName>
</protein>
<keyword evidence="1" id="KW-0479">Metal-binding</keyword>
<dbReference type="Pfam" id="PF02992">
    <property type="entry name" value="Transposase_21"/>
    <property type="match status" value="1"/>
</dbReference>
<dbReference type="InterPro" id="IPR004242">
    <property type="entry name" value="Transposase_21"/>
</dbReference>
<dbReference type="Pfam" id="PF08646">
    <property type="entry name" value="Rep_fac-A_C"/>
    <property type="match status" value="1"/>
</dbReference>
<evidence type="ECO:0000259" key="7">
    <source>
        <dbReference type="Pfam" id="PF08646"/>
    </source>
</evidence>
<feature type="domain" description="Transposase-associated" evidence="10">
    <location>
        <begin position="4"/>
        <end position="79"/>
    </location>
</feature>
<dbReference type="InterPro" id="IPR029480">
    <property type="entry name" value="Transpos_assoc"/>
</dbReference>
<dbReference type="InterPro" id="IPR047192">
    <property type="entry name" value="Euk_RPA1_DBD_C"/>
</dbReference>
<feature type="region of interest" description="Disordered" evidence="5">
    <location>
        <begin position="1080"/>
        <end position="1185"/>
    </location>
</feature>
<feature type="domain" description="Replication factor A C-terminal" evidence="7">
    <location>
        <begin position="2068"/>
        <end position="2192"/>
    </location>
</feature>
<dbReference type="GO" id="GO:0003677">
    <property type="term" value="F:DNA binding"/>
    <property type="evidence" value="ECO:0007669"/>
    <property type="project" value="UniProtKB-KW"/>
</dbReference>
<comment type="caution">
    <text evidence="13">The sequence shown here is derived from an EMBL/GenBank/DDBJ whole genome shotgun (WGS) entry which is preliminary data.</text>
</comment>